<dbReference type="EMBL" id="VBOV01000094">
    <property type="protein sequence ID" value="TMQ59752.1"/>
    <property type="molecule type" value="Genomic_DNA"/>
</dbReference>
<dbReference type="Gene3D" id="3.75.10.10">
    <property type="entry name" value="L-arginine/glycine Amidinotransferase, Chain A"/>
    <property type="match status" value="1"/>
</dbReference>
<evidence type="ECO:0000313" key="2">
    <source>
        <dbReference type="Proteomes" id="UP000320913"/>
    </source>
</evidence>
<organism evidence="1 2">
    <name type="scientific">Eiseniibacteriota bacterium</name>
    <dbReference type="NCBI Taxonomy" id="2212470"/>
    <lineage>
        <taxon>Bacteria</taxon>
        <taxon>Candidatus Eiseniibacteriota</taxon>
    </lineage>
</organism>
<protein>
    <submittedName>
        <fullName evidence="1">Uncharacterized protein</fullName>
    </submittedName>
</protein>
<proteinExistence type="predicted"/>
<accession>A0A538T7Z7</accession>
<gene>
    <name evidence="1" type="ORF">E6K75_03765</name>
</gene>
<reference evidence="1 2" key="1">
    <citation type="journal article" date="2019" name="Nat. Microbiol.">
        <title>Mediterranean grassland soil C-N compound turnover is dependent on rainfall and depth, and is mediated by genomically divergent microorganisms.</title>
        <authorList>
            <person name="Diamond S."/>
            <person name="Andeer P.F."/>
            <person name="Li Z."/>
            <person name="Crits-Christoph A."/>
            <person name="Burstein D."/>
            <person name="Anantharaman K."/>
            <person name="Lane K.R."/>
            <person name="Thomas B.C."/>
            <person name="Pan C."/>
            <person name="Northen T.R."/>
            <person name="Banfield J.F."/>
        </authorList>
    </citation>
    <scope>NUCLEOTIDE SEQUENCE [LARGE SCALE GENOMIC DNA]</scope>
    <source>
        <strain evidence="1">WS_5</strain>
    </source>
</reference>
<comment type="caution">
    <text evidence="1">The sequence shown here is derived from an EMBL/GenBank/DDBJ whole genome shotgun (WGS) entry which is preliminary data.</text>
</comment>
<evidence type="ECO:0000313" key="1">
    <source>
        <dbReference type="EMBL" id="TMQ59752.1"/>
    </source>
</evidence>
<name>A0A538T7Z7_UNCEI</name>
<dbReference type="Proteomes" id="UP000320913">
    <property type="component" value="Unassembled WGS sequence"/>
</dbReference>
<dbReference type="AlphaFoldDB" id="A0A538T7Z7"/>
<sequence>MPMRCLSRAIARLRLALAFLALACWLGALPLSAPPAERSTDGDEVLLPRFETEAERALGRLLPPAARSSDPPPVGPIRNVAEFEPCTGVLIRYPLGIPYNLIRQMAEDVMVHVVVSSEYYGAAVANFNAEGIDTSRVEWTGFPSSWERSGGFPS</sequence>